<keyword evidence="3" id="KW-0812">Transmembrane</keyword>
<protein>
    <submittedName>
        <fullName evidence="4">Prepilin-type N-terminal cleavage/methylation domain-containing protein</fullName>
    </submittedName>
</protein>
<organism evidence="4 5">
    <name type="scientific">Lysinibacillus parviboronicapiens</name>
    <dbReference type="NCBI Taxonomy" id="436516"/>
    <lineage>
        <taxon>Bacteria</taxon>
        <taxon>Bacillati</taxon>
        <taxon>Bacillota</taxon>
        <taxon>Bacilli</taxon>
        <taxon>Bacillales</taxon>
        <taxon>Bacillaceae</taxon>
        <taxon>Lysinibacillus</taxon>
    </lineage>
</organism>
<dbReference type="InterPro" id="IPR012902">
    <property type="entry name" value="N_methyl_site"/>
</dbReference>
<keyword evidence="2" id="KW-0178">Competence</keyword>
<reference evidence="4 5" key="1">
    <citation type="submission" date="2024-06" db="EMBL/GenBank/DDBJ databases">
        <title>Sorghum-associated microbial communities from plants grown in Nebraska, USA.</title>
        <authorList>
            <person name="Schachtman D."/>
        </authorList>
    </citation>
    <scope>NUCLEOTIDE SEQUENCE [LARGE SCALE GENOMIC DNA]</scope>
    <source>
        <strain evidence="4 5">736</strain>
    </source>
</reference>
<keyword evidence="5" id="KW-1185">Reference proteome</keyword>
<comment type="caution">
    <text evidence="4">The sequence shown here is derived from an EMBL/GenBank/DDBJ whole genome shotgun (WGS) entry which is preliminary data.</text>
</comment>
<evidence type="ECO:0000256" key="3">
    <source>
        <dbReference type="SAM" id="Phobius"/>
    </source>
</evidence>
<name>A0ABV2PDM8_9BACI</name>
<dbReference type="EMBL" id="JBEPSB010000001">
    <property type="protein sequence ID" value="MET4559034.1"/>
    <property type="molecule type" value="Genomic_DNA"/>
</dbReference>
<dbReference type="NCBIfam" id="TIGR02532">
    <property type="entry name" value="IV_pilin_GFxxxE"/>
    <property type="match status" value="1"/>
</dbReference>
<keyword evidence="3" id="KW-1133">Transmembrane helix</keyword>
<dbReference type="RefSeq" id="WP_107949796.1">
    <property type="nucleotide sequence ID" value="NZ_CP073713.1"/>
</dbReference>
<evidence type="ECO:0000256" key="1">
    <source>
        <dbReference type="ARBA" id="ARBA00004241"/>
    </source>
</evidence>
<evidence type="ECO:0000313" key="4">
    <source>
        <dbReference type="EMBL" id="MET4559034.1"/>
    </source>
</evidence>
<evidence type="ECO:0000256" key="2">
    <source>
        <dbReference type="ARBA" id="ARBA00023287"/>
    </source>
</evidence>
<dbReference type="Pfam" id="PF07963">
    <property type="entry name" value="N_methyl"/>
    <property type="match status" value="1"/>
</dbReference>
<dbReference type="Proteomes" id="UP001549363">
    <property type="component" value="Unassembled WGS sequence"/>
</dbReference>
<comment type="subcellular location">
    <subcellularLocation>
        <location evidence="1">Cell surface</location>
    </subcellularLocation>
</comment>
<proteinExistence type="predicted"/>
<keyword evidence="3" id="KW-0472">Membrane</keyword>
<feature type="transmembrane region" description="Helical" evidence="3">
    <location>
        <begin position="12"/>
        <end position="32"/>
    </location>
</feature>
<sequence length="147" mass="16227">MKHQKECGLTLVETLAVTVIASIILLAVYSIISQSSNTYVKQSNTNKDINDAAYALKVITKEIRKNPKSVSIDSSTQLTINKDISDKEIRFVFDDKKQMLNRNGVILSTGIQDFQASMNGQAITIKITNVQGKTSTTELYLRKAGAK</sequence>
<evidence type="ECO:0000313" key="5">
    <source>
        <dbReference type="Proteomes" id="UP001549363"/>
    </source>
</evidence>
<accession>A0ABV2PDM8</accession>
<gene>
    <name evidence="4" type="ORF">ABIA69_000177</name>
</gene>